<evidence type="ECO:0000256" key="1">
    <source>
        <dbReference type="SAM" id="Phobius"/>
    </source>
</evidence>
<dbReference type="Proteomes" id="UP001050691">
    <property type="component" value="Unassembled WGS sequence"/>
</dbReference>
<keyword evidence="3" id="KW-1185">Reference proteome</keyword>
<reference evidence="2" key="1">
    <citation type="submission" date="2021-10" db="EMBL/GenBank/DDBJ databases">
        <title>De novo Genome Assembly of Clathrus columnatus (Basidiomycota, Fungi) Using Illumina and Nanopore Sequence Data.</title>
        <authorList>
            <person name="Ogiso-Tanaka E."/>
            <person name="Itagaki H."/>
            <person name="Hosoya T."/>
            <person name="Hosaka K."/>
        </authorList>
    </citation>
    <scope>NUCLEOTIDE SEQUENCE</scope>
    <source>
        <strain evidence="2">MO-923</strain>
    </source>
</reference>
<evidence type="ECO:0000313" key="2">
    <source>
        <dbReference type="EMBL" id="GJJ06941.1"/>
    </source>
</evidence>
<keyword evidence="1" id="KW-1133">Transmembrane helix</keyword>
<gene>
    <name evidence="2" type="ORF">Clacol_001137</name>
</gene>
<dbReference type="AlphaFoldDB" id="A0AAV5A1Q7"/>
<sequence length="106" mass="11982">MNATSTTTQAQTELVQSLNQIIPQTVGASLLASYLASIFYGLTLLQTYQYFSRYYGCDSIYLCALNLGYLGGYIEHGYSKILPHKEFRQLSCTLAYQLVCNSERFH</sequence>
<feature type="transmembrane region" description="Helical" evidence="1">
    <location>
        <begin position="21"/>
        <end position="45"/>
    </location>
</feature>
<name>A0AAV5A1Q7_9AGAM</name>
<protein>
    <submittedName>
        <fullName evidence="2">Uncharacterized protein</fullName>
    </submittedName>
</protein>
<keyword evidence="1" id="KW-0812">Transmembrane</keyword>
<keyword evidence="1" id="KW-0472">Membrane</keyword>
<organism evidence="2 3">
    <name type="scientific">Clathrus columnatus</name>
    <dbReference type="NCBI Taxonomy" id="1419009"/>
    <lineage>
        <taxon>Eukaryota</taxon>
        <taxon>Fungi</taxon>
        <taxon>Dikarya</taxon>
        <taxon>Basidiomycota</taxon>
        <taxon>Agaricomycotina</taxon>
        <taxon>Agaricomycetes</taxon>
        <taxon>Phallomycetidae</taxon>
        <taxon>Phallales</taxon>
        <taxon>Clathraceae</taxon>
        <taxon>Clathrus</taxon>
    </lineage>
</organism>
<proteinExistence type="predicted"/>
<accession>A0AAV5A1Q7</accession>
<dbReference type="EMBL" id="BPWL01000002">
    <property type="protein sequence ID" value="GJJ06941.1"/>
    <property type="molecule type" value="Genomic_DNA"/>
</dbReference>
<evidence type="ECO:0000313" key="3">
    <source>
        <dbReference type="Proteomes" id="UP001050691"/>
    </source>
</evidence>
<comment type="caution">
    <text evidence="2">The sequence shown here is derived from an EMBL/GenBank/DDBJ whole genome shotgun (WGS) entry which is preliminary data.</text>
</comment>